<dbReference type="EMBL" id="JACOOR010000007">
    <property type="protein sequence ID" value="MBC5660572.1"/>
    <property type="molecule type" value="Genomic_DNA"/>
</dbReference>
<comment type="caution">
    <text evidence="3">The sequence shown here is derived from an EMBL/GenBank/DDBJ whole genome shotgun (WGS) entry which is preliminary data.</text>
</comment>
<feature type="signal peptide" evidence="2">
    <location>
        <begin position="1"/>
        <end position="21"/>
    </location>
</feature>
<accession>A0A923LEG3</accession>
<reference evidence="3" key="1">
    <citation type="submission" date="2020-08" db="EMBL/GenBank/DDBJ databases">
        <title>Genome public.</title>
        <authorList>
            <person name="Liu C."/>
            <person name="Sun Q."/>
        </authorList>
    </citation>
    <scope>NUCLEOTIDE SEQUENCE</scope>
    <source>
        <strain evidence="3">NSJ-68</strain>
    </source>
</reference>
<dbReference type="InterPro" id="IPR037250">
    <property type="entry name" value="NEAT_dom_sf"/>
</dbReference>
<feature type="chain" id="PRO_5039105543" description="Major membrane immunogen, membrane-anchored lipoprotein" evidence="2">
    <location>
        <begin position="22"/>
        <end position="184"/>
    </location>
</feature>
<keyword evidence="2" id="KW-0732">Signal</keyword>
<evidence type="ECO:0000256" key="2">
    <source>
        <dbReference type="SAM" id="SignalP"/>
    </source>
</evidence>
<feature type="compositionally biased region" description="Low complexity" evidence="1">
    <location>
        <begin position="27"/>
        <end position="37"/>
    </location>
</feature>
<organism evidence="3 4">
    <name type="scientific">Anaerosacchariphilus hominis</name>
    <dbReference type="NCBI Taxonomy" id="2763017"/>
    <lineage>
        <taxon>Bacteria</taxon>
        <taxon>Bacillati</taxon>
        <taxon>Bacillota</taxon>
        <taxon>Clostridia</taxon>
        <taxon>Lachnospirales</taxon>
        <taxon>Lachnospiraceae</taxon>
        <taxon>Anaerosacchariphilus</taxon>
    </lineage>
</organism>
<keyword evidence="4" id="KW-1185">Reference proteome</keyword>
<evidence type="ECO:0000256" key="1">
    <source>
        <dbReference type="SAM" id="MobiDB-lite"/>
    </source>
</evidence>
<evidence type="ECO:0000313" key="4">
    <source>
        <dbReference type="Proteomes" id="UP000649345"/>
    </source>
</evidence>
<gene>
    <name evidence="3" type="ORF">H8S44_12420</name>
</gene>
<proteinExistence type="predicted"/>
<name>A0A923LEG3_9FIRM</name>
<sequence>MKKKIIALMGMAVLSCTLVMGCGSKTETPAAETTTEAESSDEVAAETEETAEPEETAGTTLEDGVYTADFNTDSSMFHVNEFYEGKGTLTVENGQMTIHVVMPSTNIVNLYEGLAEDAQKDGAELLQPTVETVDFGDGTEPEEANAFDVPVPALGEEFDLALIGTKGVWYDHKVSVSNPELLQD</sequence>
<evidence type="ECO:0008006" key="5">
    <source>
        <dbReference type="Google" id="ProtNLM"/>
    </source>
</evidence>
<dbReference type="RefSeq" id="WP_186873741.1">
    <property type="nucleotide sequence ID" value="NZ_JACOOR010000007.1"/>
</dbReference>
<dbReference type="Proteomes" id="UP000649345">
    <property type="component" value="Unassembled WGS sequence"/>
</dbReference>
<protein>
    <recommendedName>
        <fullName evidence="5">Major membrane immunogen, membrane-anchored lipoprotein</fullName>
    </recommendedName>
</protein>
<dbReference type="AlphaFoldDB" id="A0A923LEG3"/>
<feature type="compositionally biased region" description="Acidic residues" evidence="1">
    <location>
        <begin position="38"/>
        <end position="55"/>
    </location>
</feature>
<evidence type="ECO:0000313" key="3">
    <source>
        <dbReference type="EMBL" id="MBC5660572.1"/>
    </source>
</evidence>
<dbReference type="PROSITE" id="PS51257">
    <property type="entry name" value="PROKAR_LIPOPROTEIN"/>
    <property type="match status" value="1"/>
</dbReference>
<dbReference type="SUPFAM" id="SSF158911">
    <property type="entry name" value="NEAT domain-like"/>
    <property type="match status" value="1"/>
</dbReference>
<feature type="region of interest" description="Disordered" evidence="1">
    <location>
        <begin position="27"/>
        <end position="60"/>
    </location>
</feature>